<dbReference type="PANTHER" id="PTHR21028">
    <property type="entry name" value="SI:CH211-156B7.4"/>
    <property type="match status" value="1"/>
</dbReference>
<gene>
    <name evidence="2" type="ORF">A2982_03530</name>
</gene>
<name>A0A1F4V3E2_UNCKA</name>
<evidence type="ECO:0000259" key="1">
    <source>
        <dbReference type="PROSITE" id="PS51707"/>
    </source>
</evidence>
<evidence type="ECO:0000313" key="2">
    <source>
        <dbReference type="EMBL" id="OGC51715.1"/>
    </source>
</evidence>
<dbReference type="Proteomes" id="UP000178771">
    <property type="component" value="Unassembled WGS sequence"/>
</dbReference>
<proteinExistence type="predicted"/>
<dbReference type="InterPro" id="IPR023577">
    <property type="entry name" value="CYTH_domain"/>
</dbReference>
<dbReference type="InterPro" id="IPR033469">
    <property type="entry name" value="CYTH-like_dom_sf"/>
</dbReference>
<accession>A0A1F4V3E2</accession>
<dbReference type="EMBL" id="MEVH01000015">
    <property type="protein sequence ID" value="OGC51715.1"/>
    <property type="molecule type" value="Genomic_DNA"/>
</dbReference>
<sequence>MQQVDTYYTPKHRDFTQVRPVSEWLRLRDSDSRYYITYKNWHHEKDGGSHHCDEYETEIGSLEQVEKIFSVLNFKKLVSVDKKREVWNFNDYEIAIDAAKNTKPPEIKDKMITFLKSLKIGEIRRNYVGYPYQLLFPREIEHFKQ</sequence>
<evidence type="ECO:0000313" key="3">
    <source>
        <dbReference type="Proteomes" id="UP000178771"/>
    </source>
</evidence>
<dbReference type="PANTHER" id="PTHR21028:SF2">
    <property type="entry name" value="CYTH DOMAIN-CONTAINING PROTEIN"/>
    <property type="match status" value="1"/>
</dbReference>
<dbReference type="SUPFAM" id="SSF55154">
    <property type="entry name" value="CYTH-like phosphatases"/>
    <property type="match status" value="1"/>
</dbReference>
<dbReference type="PROSITE" id="PS51707">
    <property type="entry name" value="CYTH"/>
    <property type="match status" value="1"/>
</dbReference>
<dbReference type="STRING" id="1802624.A2982_03530"/>
<organism evidence="2 3">
    <name type="scientific">candidate division WWE3 bacterium RIFCSPLOWO2_01_FULL_39_13</name>
    <dbReference type="NCBI Taxonomy" id="1802624"/>
    <lineage>
        <taxon>Bacteria</taxon>
        <taxon>Katanobacteria</taxon>
    </lineage>
</organism>
<dbReference type="Gene3D" id="2.40.320.10">
    <property type="entry name" value="Hypothetical Protein Pfu-838710-001"/>
    <property type="match status" value="1"/>
</dbReference>
<comment type="caution">
    <text evidence="2">The sequence shown here is derived from an EMBL/GenBank/DDBJ whole genome shotgun (WGS) entry which is preliminary data.</text>
</comment>
<feature type="domain" description="CYTH" evidence="1">
    <location>
        <begin position="1"/>
        <end position="145"/>
    </location>
</feature>
<dbReference type="AlphaFoldDB" id="A0A1F4V3E2"/>
<reference evidence="2 3" key="1">
    <citation type="journal article" date="2016" name="Nat. Commun.">
        <title>Thousands of microbial genomes shed light on interconnected biogeochemical processes in an aquifer system.</title>
        <authorList>
            <person name="Anantharaman K."/>
            <person name="Brown C.T."/>
            <person name="Hug L.A."/>
            <person name="Sharon I."/>
            <person name="Castelle C.J."/>
            <person name="Probst A.J."/>
            <person name="Thomas B.C."/>
            <person name="Singh A."/>
            <person name="Wilkins M.J."/>
            <person name="Karaoz U."/>
            <person name="Brodie E.L."/>
            <person name="Williams K.H."/>
            <person name="Hubbard S.S."/>
            <person name="Banfield J.F."/>
        </authorList>
    </citation>
    <scope>NUCLEOTIDE SEQUENCE [LARGE SCALE GENOMIC DNA]</scope>
</reference>
<protein>
    <recommendedName>
        <fullName evidence="1">CYTH domain-containing protein</fullName>
    </recommendedName>
</protein>
<dbReference type="InterPro" id="IPR008173">
    <property type="entry name" value="Adenylyl_cyclase_CyaB"/>
</dbReference>
<dbReference type="Pfam" id="PF01928">
    <property type="entry name" value="CYTH"/>
    <property type="match status" value="1"/>
</dbReference>